<accession>A0ABQ4X2E3</accession>
<evidence type="ECO:0000256" key="1">
    <source>
        <dbReference type="SAM" id="MobiDB-lite"/>
    </source>
</evidence>
<dbReference type="Pfam" id="PF03732">
    <property type="entry name" value="Retrotrans_gag"/>
    <property type="match status" value="1"/>
</dbReference>
<evidence type="ECO:0000313" key="4">
    <source>
        <dbReference type="Proteomes" id="UP001151760"/>
    </source>
</evidence>
<dbReference type="EMBL" id="BQNB010009137">
    <property type="protein sequence ID" value="GJS59253.1"/>
    <property type="molecule type" value="Genomic_DNA"/>
</dbReference>
<feature type="non-terminal residue" evidence="3">
    <location>
        <position position="1"/>
    </location>
</feature>
<feature type="compositionally biased region" description="Basic and acidic residues" evidence="1">
    <location>
        <begin position="441"/>
        <end position="453"/>
    </location>
</feature>
<dbReference type="InterPro" id="IPR005162">
    <property type="entry name" value="Retrotrans_gag_dom"/>
</dbReference>
<comment type="caution">
    <text evidence="3">The sequence shown here is derived from an EMBL/GenBank/DDBJ whole genome shotgun (WGS) entry which is preliminary data.</text>
</comment>
<dbReference type="Proteomes" id="UP001151760">
    <property type="component" value="Unassembled WGS sequence"/>
</dbReference>
<proteinExistence type="predicted"/>
<feature type="region of interest" description="Disordered" evidence="1">
    <location>
        <begin position="435"/>
        <end position="492"/>
    </location>
</feature>
<keyword evidence="3" id="KW-0808">Transferase</keyword>
<evidence type="ECO:0000313" key="3">
    <source>
        <dbReference type="EMBL" id="GJS59253.1"/>
    </source>
</evidence>
<dbReference type="InterPro" id="IPR043502">
    <property type="entry name" value="DNA/RNA_pol_sf"/>
</dbReference>
<reference evidence="3" key="1">
    <citation type="journal article" date="2022" name="Int. J. Mol. Sci.">
        <title>Draft Genome of Tanacetum Coccineum: Genomic Comparison of Closely Related Tanacetum-Family Plants.</title>
        <authorList>
            <person name="Yamashiro T."/>
            <person name="Shiraishi A."/>
            <person name="Nakayama K."/>
            <person name="Satake H."/>
        </authorList>
    </citation>
    <scope>NUCLEOTIDE SEQUENCE</scope>
</reference>
<evidence type="ECO:0000259" key="2">
    <source>
        <dbReference type="Pfam" id="PF03732"/>
    </source>
</evidence>
<feature type="region of interest" description="Disordered" evidence="1">
    <location>
        <begin position="268"/>
        <end position="287"/>
    </location>
</feature>
<gene>
    <name evidence="3" type="ORF">Tco_0654037</name>
</gene>
<protein>
    <submittedName>
        <fullName evidence="3">Reverse transcriptase domain-containing protein</fullName>
    </submittedName>
</protein>
<sequence length="492" mass="56398">HQATRNWSDDLDPKSVDSFEELSQKFLKEFSQHKRYAKDPTEIHSIKRRQNEDLQAFMDQFKSKSSQIKGVPPVLCISAFMHDHGHPELAKKLNDKIPKTVDKMFERVSAFIRGEVVAGSAEMAHPFQWDKGNGSQHQRLLLVKKANRGSCGLGEVGSPGEGNLSKQPEERESWKEQHELTFPVIPQNQLTDKPIILEGMIEGRQVRRILVNGGSFSRQTYHPLGIIDLRVTMGKAGRNKTVLMEFAIIKCRSPYNVIIGRTEKRSLRATTGKGASSGHGPNQGLVPLEKTWDKENTEEVFTISQERPNQYVTIRTTLTADCKRLLTEVLREIIEPVVHKRRPLTPDERHALKERVFGWLKERTIKKVQHPEWVANMRPIKLANRTWKVQVDYSSLNKVCAKDIQIRMAKNDEEKTRFHTEEGVYCFTHMPKRKPGFGGDTLKDDGKGLDQSKRAKCRSIPGRNSGEKQKRTQLSSRHRRNTQKVKKSEHQN</sequence>
<dbReference type="InterPro" id="IPR053134">
    <property type="entry name" value="RNA-dir_DNA_polymerase"/>
</dbReference>
<dbReference type="PANTHER" id="PTHR24559:SF444">
    <property type="entry name" value="REVERSE TRANSCRIPTASE DOMAIN-CONTAINING PROTEIN"/>
    <property type="match status" value="1"/>
</dbReference>
<keyword evidence="3" id="KW-0548">Nucleotidyltransferase</keyword>
<keyword evidence="4" id="KW-1185">Reference proteome</keyword>
<dbReference type="PANTHER" id="PTHR24559">
    <property type="entry name" value="TRANSPOSON TY3-I GAG-POL POLYPROTEIN"/>
    <property type="match status" value="1"/>
</dbReference>
<keyword evidence="3" id="KW-0695">RNA-directed DNA polymerase</keyword>
<dbReference type="GO" id="GO:0003964">
    <property type="term" value="F:RNA-directed DNA polymerase activity"/>
    <property type="evidence" value="ECO:0007669"/>
    <property type="project" value="UniProtKB-KW"/>
</dbReference>
<reference evidence="3" key="2">
    <citation type="submission" date="2022-01" db="EMBL/GenBank/DDBJ databases">
        <authorList>
            <person name="Yamashiro T."/>
            <person name="Shiraishi A."/>
            <person name="Satake H."/>
            <person name="Nakayama K."/>
        </authorList>
    </citation>
    <scope>NUCLEOTIDE SEQUENCE</scope>
</reference>
<dbReference type="Gene3D" id="3.10.10.10">
    <property type="entry name" value="HIV Type 1 Reverse Transcriptase, subunit A, domain 1"/>
    <property type="match status" value="1"/>
</dbReference>
<dbReference type="SUPFAM" id="SSF56672">
    <property type="entry name" value="DNA/RNA polymerases"/>
    <property type="match status" value="1"/>
</dbReference>
<organism evidence="3 4">
    <name type="scientific">Tanacetum coccineum</name>
    <dbReference type="NCBI Taxonomy" id="301880"/>
    <lineage>
        <taxon>Eukaryota</taxon>
        <taxon>Viridiplantae</taxon>
        <taxon>Streptophyta</taxon>
        <taxon>Embryophyta</taxon>
        <taxon>Tracheophyta</taxon>
        <taxon>Spermatophyta</taxon>
        <taxon>Magnoliopsida</taxon>
        <taxon>eudicotyledons</taxon>
        <taxon>Gunneridae</taxon>
        <taxon>Pentapetalae</taxon>
        <taxon>asterids</taxon>
        <taxon>campanulids</taxon>
        <taxon>Asterales</taxon>
        <taxon>Asteraceae</taxon>
        <taxon>Asteroideae</taxon>
        <taxon>Anthemideae</taxon>
        <taxon>Anthemidinae</taxon>
        <taxon>Tanacetum</taxon>
    </lineage>
</organism>
<feature type="compositionally biased region" description="Basic residues" evidence="1">
    <location>
        <begin position="476"/>
        <end position="485"/>
    </location>
</feature>
<name>A0ABQ4X2E3_9ASTR</name>
<feature type="domain" description="Retrotransposon gag" evidence="2">
    <location>
        <begin position="4"/>
        <end position="81"/>
    </location>
</feature>